<feature type="region of interest" description="Disordered" evidence="3">
    <location>
        <begin position="508"/>
        <end position="604"/>
    </location>
</feature>
<dbReference type="SUPFAM" id="SSF47473">
    <property type="entry name" value="EF-hand"/>
    <property type="match status" value="3"/>
</dbReference>
<gene>
    <name evidence="6" type="ORF">NEZAVI_LOCUS4486</name>
</gene>
<feature type="compositionally biased region" description="Basic and acidic residues" evidence="3">
    <location>
        <begin position="665"/>
        <end position="683"/>
    </location>
</feature>
<feature type="domain" description="EH" evidence="4">
    <location>
        <begin position="227"/>
        <end position="317"/>
    </location>
</feature>
<dbReference type="CDD" id="cd00052">
    <property type="entry name" value="EH"/>
    <property type="match status" value="3"/>
</dbReference>
<feature type="region of interest" description="Disordered" evidence="3">
    <location>
        <begin position="480"/>
        <end position="499"/>
    </location>
</feature>
<feature type="domain" description="EH" evidence="4">
    <location>
        <begin position="6"/>
        <end position="88"/>
    </location>
</feature>
<evidence type="ECO:0000256" key="1">
    <source>
        <dbReference type="ARBA" id="ARBA00022837"/>
    </source>
</evidence>
<evidence type="ECO:0000256" key="3">
    <source>
        <dbReference type="SAM" id="MobiDB-lite"/>
    </source>
</evidence>
<dbReference type="EMBL" id="OV725078">
    <property type="protein sequence ID" value="CAH1393877.1"/>
    <property type="molecule type" value="Genomic_DNA"/>
</dbReference>
<dbReference type="SMART" id="SM00027">
    <property type="entry name" value="EH"/>
    <property type="match status" value="3"/>
</dbReference>
<dbReference type="GO" id="GO:0006897">
    <property type="term" value="P:endocytosis"/>
    <property type="evidence" value="ECO:0007669"/>
    <property type="project" value="TreeGrafter"/>
</dbReference>
<dbReference type="PROSITE" id="PS50031">
    <property type="entry name" value="EH"/>
    <property type="match status" value="3"/>
</dbReference>
<reference evidence="6" key="1">
    <citation type="submission" date="2022-01" db="EMBL/GenBank/DDBJ databases">
        <authorList>
            <person name="King R."/>
        </authorList>
    </citation>
    <scope>NUCLEOTIDE SEQUENCE</scope>
</reference>
<dbReference type="FunFam" id="1.10.238.10:FF:000271">
    <property type="entry name" value="Epidermal growth factor receptor substrate 15 homolog"/>
    <property type="match status" value="1"/>
</dbReference>
<evidence type="ECO:0000259" key="5">
    <source>
        <dbReference type="PROSITE" id="PS50222"/>
    </source>
</evidence>
<feature type="coiled-coil region" evidence="2">
    <location>
        <begin position="333"/>
        <end position="414"/>
    </location>
</feature>
<dbReference type="AlphaFoldDB" id="A0A9P0E7V6"/>
<feature type="compositionally biased region" description="Pro residues" evidence="3">
    <location>
        <begin position="555"/>
        <end position="576"/>
    </location>
</feature>
<dbReference type="Gene3D" id="1.10.238.10">
    <property type="entry name" value="EF-hand"/>
    <property type="match status" value="3"/>
</dbReference>
<feature type="domain" description="EF-hand" evidence="5">
    <location>
        <begin position="149"/>
        <end position="184"/>
    </location>
</feature>
<dbReference type="SMART" id="SM00054">
    <property type="entry name" value="EFh"/>
    <property type="match status" value="3"/>
</dbReference>
<dbReference type="InterPro" id="IPR018247">
    <property type="entry name" value="EF_Hand_1_Ca_BS"/>
</dbReference>
<protein>
    <recommendedName>
        <fullName evidence="8">Epidermal growth factor receptor substrate 15-like 1</fullName>
    </recommendedName>
</protein>
<dbReference type="InterPro" id="IPR002048">
    <property type="entry name" value="EF_hand_dom"/>
</dbReference>
<name>A0A9P0E7V6_NEZVI</name>
<organism evidence="6 7">
    <name type="scientific">Nezara viridula</name>
    <name type="common">Southern green stink bug</name>
    <name type="synonym">Cimex viridulus</name>
    <dbReference type="NCBI Taxonomy" id="85310"/>
    <lineage>
        <taxon>Eukaryota</taxon>
        <taxon>Metazoa</taxon>
        <taxon>Ecdysozoa</taxon>
        <taxon>Arthropoda</taxon>
        <taxon>Hexapoda</taxon>
        <taxon>Insecta</taxon>
        <taxon>Pterygota</taxon>
        <taxon>Neoptera</taxon>
        <taxon>Paraneoptera</taxon>
        <taxon>Hemiptera</taxon>
        <taxon>Heteroptera</taxon>
        <taxon>Panheteroptera</taxon>
        <taxon>Pentatomomorpha</taxon>
        <taxon>Pentatomoidea</taxon>
        <taxon>Pentatomidae</taxon>
        <taxon>Pentatominae</taxon>
        <taxon>Nezara</taxon>
    </lineage>
</organism>
<evidence type="ECO:0000259" key="4">
    <source>
        <dbReference type="PROSITE" id="PS50031"/>
    </source>
</evidence>
<sequence length="692" mass="76973">MVAGSHYSVYENYFSKLEQQGTIPAVDAARFLKTSGLSDAILSKIWDLSDPNGKGFLNKVGFFVALKLVSLAQLGYDVSQMHLLLDVPAPKFDMAATNILPRRDSHPISDWAMTPIEKLKYEQLFESLQPINGVIPGNKVKGLLIDSKLPVATLGKIWDLADMDKDGSLDKHEFTVAMHLVYKALEKYAIPNSLPPELLPPGRQEGKQTGNQLITNGNSAWVVSPDDKLKFDNLFILADVDKDGYVSGNEIKDVFLRSGVPQPILASIWSLCDIKQSGKLNAEQFALAMWFIQQKVKSNVDPPLSLTPEMIPPSMRSQIVHDVSNSANNNPELDMIGQDIEDLSKEKHVLEAEILQKEAEIKIKSSEAKSLQVDKLRKDAEEQEALVKSQEQELMSKKQELESLKLEESRLSTQQLELNQKLNALSNSLQDSQLTISMVKTKILQIQEHQLQLKDAISSVDSALTAGDSVPQHQLELEPEYRDPYPFSSNTTFSAPFTKSTKGFDSDPFSSFDTHSNRQDPFDPFEGKKLHQSEKSNDESNQDPFGCEPFGAPAPALPPKNKQPPPRPAPPRPSVPPSHSQTSDSFADFSNFNSKGPQLEFTEDPFKDYRYEDIFNIEDPFLEAADKKSNTVFPDNDPFSPGASSQSNVNNANAKYKSTEILADSNDKKTNSEDELKDTKFSKSDSLPNLLS</sequence>
<keyword evidence="7" id="KW-1185">Reference proteome</keyword>
<feature type="compositionally biased region" description="Low complexity" evidence="3">
    <location>
        <begin position="643"/>
        <end position="654"/>
    </location>
</feature>
<evidence type="ECO:0000313" key="7">
    <source>
        <dbReference type="Proteomes" id="UP001152798"/>
    </source>
</evidence>
<accession>A0A9P0E7V6</accession>
<keyword evidence="1" id="KW-0106">Calcium</keyword>
<dbReference type="Pfam" id="PF12763">
    <property type="entry name" value="EH"/>
    <property type="match status" value="3"/>
</dbReference>
<dbReference type="PROSITE" id="PS50222">
    <property type="entry name" value="EF_HAND_2"/>
    <property type="match status" value="2"/>
</dbReference>
<dbReference type="InterPro" id="IPR000261">
    <property type="entry name" value="EH_dom"/>
</dbReference>
<keyword evidence="2" id="KW-0175">Coiled coil</keyword>
<dbReference type="GO" id="GO:0005886">
    <property type="term" value="C:plasma membrane"/>
    <property type="evidence" value="ECO:0007669"/>
    <property type="project" value="TreeGrafter"/>
</dbReference>
<dbReference type="GO" id="GO:0005737">
    <property type="term" value="C:cytoplasm"/>
    <property type="evidence" value="ECO:0007669"/>
    <property type="project" value="TreeGrafter"/>
</dbReference>
<dbReference type="GO" id="GO:0016197">
    <property type="term" value="P:endosomal transport"/>
    <property type="evidence" value="ECO:0007669"/>
    <property type="project" value="TreeGrafter"/>
</dbReference>
<dbReference type="Proteomes" id="UP001152798">
    <property type="component" value="Chromosome 2"/>
</dbReference>
<dbReference type="PANTHER" id="PTHR11216:SF174">
    <property type="entry name" value="GH06923P"/>
    <property type="match status" value="1"/>
</dbReference>
<dbReference type="PANTHER" id="PTHR11216">
    <property type="entry name" value="EH DOMAIN"/>
    <property type="match status" value="1"/>
</dbReference>
<proteinExistence type="predicted"/>
<dbReference type="PROSITE" id="PS00018">
    <property type="entry name" value="EF_HAND_1"/>
    <property type="match status" value="2"/>
</dbReference>
<feature type="compositionally biased region" description="Polar residues" evidence="3">
    <location>
        <begin position="487"/>
        <end position="499"/>
    </location>
</feature>
<feature type="compositionally biased region" description="Low complexity" evidence="3">
    <location>
        <begin position="583"/>
        <end position="594"/>
    </location>
</feature>
<feature type="domain" description="EF-hand" evidence="5">
    <location>
        <begin position="226"/>
        <end position="261"/>
    </location>
</feature>
<feature type="compositionally biased region" description="Basic and acidic residues" evidence="3">
    <location>
        <begin position="515"/>
        <end position="538"/>
    </location>
</feature>
<dbReference type="OrthoDB" id="524326at2759"/>
<dbReference type="InterPro" id="IPR011992">
    <property type="entry name" value="EF-hand-dom_pair"/>
</dbReference>
<evidence type="ECO:0000256" key="2">
    <source>
        <dbReference type="SAM" id="Coils"/>
    </source>
</evidence>
<feature type="region of interest" description="Disordered" evidence="3">
    <location>
        <begin position="628"/>
        <end position="692"/>
    </location>
</feature>
<dbReference type="GO" id="GO:0005509">
    <property type="term" value="F:calcium ion binding"/>
    <property type="evidence" value="ECO:0007669"/>
    <property type="project" value="InterPro"/>
</dbReference>
<evidence type="ECO:0008006" key="8">
    <source>
        <dbReference type="Google" id="ProtNLM"/>
    </source>
</evidence>
<evidence type="ECO:0000313" key="6">
    <source>
        <dbReference type="EMBL" id="CAH1393877.1"/>
    </source>
</evidence>
<feature type="domain" description="EH" evidence="4">
    <location>
        <begin position="117"/>
        <end position="205"/>
    </location>
</feature>